<dbReference type="GO" id="GO:0030288">
    <property type="term" value="C:outer membrane-bounded periplasmic space"/>
    <property type="evidence" value="ECO:0007669"/>
    <property type="project" value="TreeGrafter"/>
</dbReference>
<dbReference type="Gene3D" id="3.40.50.1980">
    <property type="entry name" value="Nitrogenase molybdenum iron protein domain"/>
    <property type="match status" value="2"/>
</dbReference>
<feature type="signal peptide" evidence="5">
    <location>
        <begin position="1"/>
        <end position="24"/>
    </location>
</feature>
<comment type="caution">
    <text evidence="7">The sequence shown here is derived from an EMBL/GenBank/DDBJ whole genome shotgun (WGS) entry which is preliminary data.</text>
</comment>
<evidence type="ECO:0000259" key="6">
    <source>
        <dbReference type="PROSITE" id="PS50983"/>
    </source>
</evidence>
<evidence type="ECO:0000256" key="2">
    <source>
        <dbReference type="ARBA" id="ARBA00008814"/>
    </source>
</evidence>
<dbReference type="PROSITE" id="PS50983">
    <property type="entry name" value="FE_B12_PBP"/>
    <property type="match status" value="1"/>
</dbReference>
<keyword evidence="8" id="KW-1185">Reference proteome</keyword>
<dbReference type="RefSeq" id="WP_184453465.1">
    <property type="nucleotide sequence ID" value="NZ_JACHMK010000001.1"/>
</dbReference>
<accession>A0A923E7Y0</accession>
<sequence length="340" mass="35456">MASTALRARAVSLALVGITAFTLAACSTDGGEPAAQSASSAPQSAAAKPATITVEDLHGSVEVPTSPKSIVATDNRIFETLEDWGVKLSAAPRQIIASTSAYAADETVVDLGSHREPNLEALVAANPDLVLNGQRFQKQYDAIKGLVPGAALVDTNIDPDKPLDAELIRVTTLLGKIFGKEDKAAELVADFEKAIARVKAAYSSDQTVLSVIVSGGEINYSAPGSGRTLGPIYSVLGLTPALSSEGSTDHEGDDVSVEAIAQSNPAWILVMDRDAAIGAKQGKTPVPANEVLANTSALANVDAVKNGRILYMPADTYVNESIQTYTEFFTQIADAMEQAK</sequence>
<feature type="domain" description="Fe/B12 periplasmic-binding" evidence="6">
    <location>
        <begin position="69"/>
        <end position="340"/>
    </location>
</feature>
<feature type="chain" id="PRO_5039395630" evidence="5">
    <location>
        <begin position="25"/>
        <end position="340"/>
    </location>
</feature>
<dbReference type="InterPro" id="IPR051313">
    <property type="entry name" value="Bact_iron-sidero_bind"/>
</dbReference>
<dbReference type="PANTHER" id="PTHR30532">
    <property type="entry name" value="IRON III DICITRATE-BINDING PERIPLASMIC PROTEIN"/>
    <property type="match status" value="1"/>
</dbReference>
<name>A0A923E7Y0_9ACTO</name>
<keyword evidence="3" id="KW-0813">Transport</keyword>
<dbReference type="SUPFAM" id="SSF53807">
    <property type="entry name" value="Helical backbone' metal receptor"/>
    <property type="match status" value="1"/>
</dbReference>
<dbReference type="PROSITE" id="PS51257">
    <property type="entry name" value="PROKAR_LIPOPROTEIN"/>
    <property type="match status" value="1"/>
</dbReference>
<dbReference type="InterPro" id="IPR002491">
    <property type="entry name" value="ABC_transptr_periplasmic_BD"/>
</dbReference>
<evidence type="ECO:0000313" key="8">
    <source>
        <dbReference type="Proteomes" id="UP000617426"/>
    </source>
</evidence>
<proteinExistence type="inferred from homology"/>
<reference evidence="7" key="1">
    <citation type="submission" date="2020-08" db="EMBL/GenBank/DDBJ databases">
        <title>Sequencing the genomes of 1000 actinobacteria strains.</title>
        <authorList>
            <person name="Klenk H.-P."/>
        </authorList>
    </citation>
    <scope>NUCLEOTIDE SEQUENCE</scope>
    <source>
        <strain evidence="7">DSM 10695</strain>
    </source>
</reference>
<dbReference type="Pfam" id="PF01497">
    <property type="entry name" value="Peripla_BP_2"/>
    <property type="match status" value="1"/>
</dbReference>
<dbReference type="GO" id="GO:1901678">
    <property type="term" value="P:iron coordination entity transport"/>
    <property type="evidence" value="ECO:0007669"/>
    <property type="project" value="UniProtKB-ARBA"/>
</dbReference>
<dbReference type="EMBL" id="JACHMK010000001">
    <property type="protein sequence ID" value="MBB6335206.1"/>
    <property type="molecule type" value="Genomic_DNA"/>
</dbReference>
<evidence type="ECO:0000256" key="3">
    <source>
        <dbReference type="ARBA" id="ARBA00022448"/>
    </source>
</evidence>
<gene>
    <name evidence="7" type="ORF">HD592_001771</name>
</gene>
<evidence type="ECO:0000313" key="7">
    <source>
        <dbReference type="EMBL" id="MBB6335206.1"/>
    </source>
</evidence>
<dbReference type="PANTHER" id="PTHR30532:SF28">
    <property type="entry name" value="PETROBACTIN-BINDING PROTEIN YCLQ"/>
    <property type="match status" value="1"/>
</dbReference>
<keyword evidence="4 5" id="KW-0732">Signal</keyword>
<dbReference type="Proteomes" id="UP000617426">
    <property type="component" value="Unassembled WGS sequence"/>
</dbReference>
<evidence type="ECO:0000256" key="4">
    <source>
        <dbReference type="ARBA" id="ARBA00022729"/>
    </source>
</evidence>
<evidence type="ECO:0000256" key="5">
    <source>
        <dbReference type="SAM" id="SignalP"/>
    </source>
</evidence>
<evidence type="ECO:0000256" key="1">
    <source>
        <dbReference type="ARBA" id="ARBA00004196"/>
    </source>
</evidence>
<dbReference type="AlphaFoldDB" id="A0A923E7Y0"/>
<comment type="subcellular location">
    <subcellularLocation>
        <location evidence="1">Cell envelope</location>
    </subcellularLocation>
</comment>
<protein>
    <submittedName>
        <fullName evidence="7">Iron complex transport system substrate-binding protein</fullName>
    </submittedName>
</protein>
<organism evidence="7 8">
    <name type="scientific">Schaalia hyovaginalis</name>
    <dbReference type="NCBI Taxonomy" id="29316"/>
    <lineage>
        <taxon>Bacteria</taxon>
        <taxon>Bacillati</taxon>
        <taxon>Actinomycetota</taxon>
        <taxon>Actinomycetes</taxon>
        <taxon>Actinomycetales</taxon>
        <taxon>Actinomycetaceae</taxon>
        <taxon>Schaalia</taxon>
    </lineage>
</organism>
<comment type="similarity">
    <text evidence="2">Belongs to the bacterial solute-binding protein 8 family.</text>
</comment>